<gene>
    <name evidence="3" type="ORF">LSAT_V11C900504390</name>
</gene>
<evidence type="ECO:0000259" key="1">
    <source>
        <dbReference type="Pfam" id="PF10551"/>
    </source>
</evidence>
<comment type="caution">
    <text evidence="3">The sequence shown here is derived from an EMBL/GenBank/DDBJ whole genome shotgun (WGS) entry which is preliminary data.</text>
</comment>
<feature type="domain" description="PB1-like" evidence="2">
    <location>
        <begin position="17"/>
        <end position="104"/>
    </location>
</feature>
<dbReference type="Pfam" id="PF26130">
    <property type="entry name" value="PB1-like"/>
    <property type="match status" value="1"/>
</dbReference>
<name>A0A9R1WUK3_LACSA</name>
<organism evidence="3 4">
    <name type="scientific">Lactuca sativa</name>
    <name type="common">Garden lettuce</name>
    <dbReference type="NCBI Taxonomy" id="4236"/>
    <lineage>
        <taxon>Eukaryota</taxon>
        <taxon>Viridiplantae</taxon>
        <taxon>Streptophyta</taxon>
        <taxon>Embryophyta</taxon>
        <taxon>Tracheophyta</taxon>
        <taxon>Spermatophyta</taxon>
        <taxon>Magnoliopsida</taxon>
        <taxon>eudicotyledons</taxon>
        <taxon>Gunneridae</taxon>
        <taxon>Pentapetalae</taxon>
        <taxon>asterids</taxon>
        <taxon>campanulids</taxon>
        <taxon>Asterales</taxon>
        <taxon>Asteraceae</taxon>
        <taxon>Cichorioideae</taxon>
        <taxon>Cichorieae</taxon>
        <taxon>Lactucinae</taxon>
        <taxon>Lactuca</taxon>
    </lineage>
</organism>
<keyword evidence="4" id="KW-1185">Reference proteome</keyword>
<protein>
    <recommendedName>
        <fullName evidence="5">MULE transposase domain-containing protein</fullName>
    </recommendedName>
</protein>
<dbReference type="AlphaFoldDB" id="A0A9R1WUK3"/>
<evidence type="ECO:0008006" key="5">
    <source>
        <dbReference type="Google" id="ProtNLM"/>
    </source>
</evidence>
<evidence type="ECO:0000259" key="2">
    <source>
        <dbReference type="Pfam" id="PF26130"/>
    </source>
</evidence>
<accession>A0A9R1WUK3</accession>
<reference evidence="3 4" key="1">
    <citation type="journal article" date="2017" name="Nat. Commun.">
        <title>Genome assembly with in vitro proximity ligation data and whole-genome triplication in lettuce.</title>
        <authorList>
            <person name="Reyes-Chin-Wo S."/>
            <person name="Wang Z."/>
            <person name="Yang X."/>
            <person name="Kozik A."/>
            <person name="Arikit S."/>
            <person name="Song C."/>
            <person name="Xia L."/>
            <person name="Froenicke L."/>
            <person name="Lavelle D.O."/>
            <person name="Truco M.J."/>
            <person name="Xia R."/>
            <person name="Zhu S."/>
            <person name="Xu C."/>
            <person name="Xu H."/>
            <person name="Xu X."/>
            <person name="Cox K."/>
            <person name="Korf I."/>
            <person name="Meyers B.C."/>
            <person name="Michelmore R.W."/>
        </authorList>
    </citation>
    <scope>NUCLEOTIDE SEQUENCE [LARGE SCALE GENOMIC DNA]</scope>
    <source>
        <strain evidence="4">cv. Salinas</strain>
        <tissue evidence="3">Seedlings</tissue>
    </source>
</reference>
<feature type="domain" description="MULE transposase" evidence="1">
    <location>
        <begin position="259"/>
        <end position="339"/>
    </location>
</feature>
<dbReference type="Pfam" id="PF10551">
    <property type="entry name" value="MULE"/>
    <property type="match status" value="1"/>
</dbReference>
<dbReference type="PANTHER" id="PTHR31973">
    <property type="entry name" value="POLYPROTEIN, PUTATIVE-RELATED"/>
    <property type="match status" value="1"/>
</dbReference>
<evidence type="ECO:0000313" key="4">
    <source>
        <dbReference type="Proteomes" id="UP000235145"/>
    </source>
</evidence>
<dbReference type="InterPro" id="IPR058594">
    <property type="entry name" value="PB1-like_dom_pln"/>
</dbReference>
<dbReference type="EMBL" id="NBSK02000009">
    <property type="protein sequence ID" value="KAJ0186122.1"/>
    <property type="molecule type" value="Genomic_DNA"/>
</dbReference>
<dbReference type="InterPro" id="IPR018289">
    <property type="entry name" value="MULE_transposase_dom"/>
</dbReference>
<dbReference type="Proteomes" id="UP000235145">
    <property type="component" value="Unassembled WGS sequence"/>
</dbReference>
<evidence type="ECO:0000313" key="3">
    <source>
        <dbReference type="EMBL" id="KAJ0186122.1"/>
    </source>
</evidence>
<proteinExistence type="predicted"/>
<sequence length="347" mass="40044">MLLAVNTYCSWGNGRFQGEVGYVDYVDINEFSVHEIDVIMLELGYPDPGMNEVNVSNSPVIYYHFKIPNGDFQFSLRALRNDQDVINLSKYIPHNKLIEIYTEHGKTNLVTYFMSSNAKVKVVIEELPEDDVQETEVHVESSLGNMNHVNDEHIGVELVKLMFSHQSMEGGTCINDVYVGNEPKDMGVINNETMRSKILWMKDQTKTDKEELLSKIWEKKKGATLGKYTSDYTKQYELLRDYVLELQTTNPDTIVKINVRSTICLDSNNGIYPLAYATVESGKTSSWKWFLENLRDNLELGTKSNFTFITNRKKGLMPAIARLFPNDEHMCCLKHIHDNMRKRWKQN</sequence>
<dbReference type="PANTHER" id="PTHR31973:SF190">
    <property type="entry name" value="MULE TRANSPOSASE DOMAIN-CONTAINING PROTEIN"/>
    <property type="match status" value="1"/>
</dbReference>